<dbReference type="EMBL" id="CAJMXA010002455">
    <property type="protein sequence ID" value="CAE6481213.1"/>
    <property type="molecule type" value="Genomic_DNA"/>
</dbReference>
<dbReference type="SUPFAM" id="SSF54897">
    <property type="entry name" value="Protease propeptides/inhibitors"/>
    <property type="match status" value="1"/>
</dbReference>
<dbReference type="Proteomes" id="UP000663853">
    <property type="component" value="Unassembled WGS sequence"/>
</dbReference>
<protein>
    <recommendedName>
        <fullName evidence="1">Inhibitor I9 domain-containing protein</fullName>
    </recommendedName>
</protein>
<evidence type="ECO:0000313" key="3">
    <source>
        <dbReference type="Proteomes" id="UP000663853"/>
    </source>
</evidence>
<proteinExistence type="predicted"/>
<evidence type="ECO:0000259" key="1">
    <source>
        <dbReference type="Pfam" id="PF05922"/>
    </source>
</evidence>
<reference evidence="2" key="1">
    <citation type="submission" date="2021-01" db="EMBL/GenBank/DDBJ databases">
        <authorList>
            <person name="Kaushik A."/>
        </authorList>
    </citation>
    <scope>NUCLEOTIDE SEQUENCE</scope>
    <source>
        <strain evidence="2">AG6-10EEA</strain>
    </source>
</reference>
<dbReference type="AlphaFoldDB" id="A0A8H3H305"/>
<gene>
    <name evidence="2" type="ORF">RDB_LOCUS89057</name>
</gene>
<dbReference type="InterPro" id="IPR010259">
    <property type="entry name" value="S8pro/Inhibitor_I9"/>
</dbReference>
<organism evidence="2 3">
    <name type="scientific">Rhizoctonia solani</name>
    <dbReference type="NCBI Taxonomy" id="456999"/>
    <lineage>
        <taxon>Eukaryota</taxon>
        <taxon>Fungi</taxon>
        <taxon>Dikarya</taxon>
        <taxon>Basidiomycota</taxon>
        <taxon>Agaricomycotina</taxon>
        <taxon>Agaricomycetes</taxon>
        <taxon>Cantharellales</taxon>
        <taxon>Ceratobasidiaceae</taxon>
        <taxon>Rhizoctonia</taxon>
    </lineage>
</organism>
<comment type="caution">
    <text evidence="2">The sequence shown here is derived from an EMBL/GenBank/DDBJ whole genome shotgun (WGS) entry which is preliminary data.</text>
</comment>
<sequence length="95" mass="10984">MQPTCVSITKAEDKPIVDSYLVKLKEGADVEGHLDWIQGRSRKYTGTSCKCKFEYRYENIRGYAVYLRPALDELTKRDDVQAIYENCEVKPESTE</sequence>
<evidence type="ECO:0000313" key="2">
    <source>
        <dbReference type="EMBL" id="CAE6481213.1"/>
    </source>
</evidence>
<dbReference type="Gene3D" id="3.30.70.80">
    <property type="entry name" value="Peptidase S8 propeptide/proteinase inhibitor I9"/>
    <property type="match status" value="1"/>
</dbReference>
<name>A0A8H3H305_9AGAM</name>
<accession>A0A8H3H305</accession>
<dbReference type="Pfam" id="PF05922">
    <property type="entry name" value="Inhibitor_I9"/>
    <property type="match status" value="1"/>
</dbReference>
<dbReference type="InterPro" id="IPR037045">
    <property type="entry name" value="S8pro/Inhibitor_I9_sf"/>
</dbReference>
<feature type="domain" description="Inhibitor I9" evidence="1">
    <location>
        <begin position="19"/>
        <end position="90"/>
    </location>
</feature>